<dbReference type="AlphaFoldDB" id="A0A7C8I0I4"/>
<accession>A0A7C8I0I4</accession>
<name>A0A7C8I0I4_9PLEO</name>
<comment type="caution">
    <text evidence="1">The sequence shown here is derived from an EMBL/GenBank/DDBJ whole genome shotgun (WGS) entry which is preliminary data.</text>
</comment>
<organism evidence="1 2">
    <name type="scientific">Massariosphaeria phaeospora</name>
    <dbReference type="NCBI Taxonomy" id="100035"/>
    <lineage>
        <taxon>Eukaryota</taxon>
        <taxon>Fungi</taxon>
        <taxon>Dikarya</taxon>
        <taxon>Ascomycota</taxon>
        <taxon>Pezizomycotina</taxon>
        <taxon>Dothideomycetes</taxon>
        <taxon>Pleosporomycetidae</taxon>
        <taxon>Pleosporales</taxon>
        <taxon>Pleosporales incertae sedis</taxon>
        <taxon>Massariosphaeria</taxon>
    </lineage>
</organism>
<dbReference type="EMBL" id="JAADJZ010000023">
    <property type="protein sequence ID" value="KAF2867434.1"/>
    <property type="molecule type" value="Genomic_DNA"/>
</dbReference>
<evidence type="ECO:0000313" key="1">
    <source>
        <dbReference type="EMBL" id="KAF2867434.1"/>
    </source>
</evidence>
<keyword evidence="2" id="KW-1185">Reference proteome</keyword>
<reference evidence="1 2" key="1">
    <citation type="submission" date="2020-01" db="EMBL/GenBank/DDBJ databases">
        <authorList>
            <consortium name="DOE Joint Genome Institute"/>
            <person name="Haridas S."/>
            <person name="Albert R."/>
            <person name="Binder M."/>
            <person name="Bloem J."/>
            <person name="Labutti K."/>
            <person name="Salamov A."/>
            <person name="Andreopoulos B."/>
            <person name="Baker S.E."/>
            <person name="Barry K."/>
            <person name="Bills G."/>
            <person name="Bluhm B.H."/>
            <person name="Cannon C."/>
            <person name="Castanera R."/>
            <person name="Culley D.E."/>
            <person name="Daum C."/>
            <person name="Ezra D."/>
            <person name="Gonzalez J.B."/>
            <person name="Henrissat B."/>
            <person name="Kuo A."/>
            <person name="Liang C."/>
            <person name="Lipzen A."/>
            <person name="Lutzoni F."/>
            <person name="Magnuson J."/>
            <person name="Mondo S."/>
            <person name="Nolan M."/>
            <person name="Ohm R."/>
            <person name="Pangilinan J."/>
            <person name="Park H.-J.H."/>
            <person name="Ramirez L."/>
            <person name="Alfaro M."/>
            <person name="Sun H."/>
            <person name="Tritt A."/>
            <person name="Yoshinaga Y."/>
            <person name="Zwiers L.-H.L."/>
            <person name="Turgeon B.G."/>
            <person name="Goodwin S.B."/>
            <person name="Spatafora J.W."/>
            <person name="Crous P.W."/>
            <person name="Grigoriev I.V."/>
        </authorList>
    </citation>
    <scope>NUCLEOTIDE SEQUENCE [LARGE SCALE GENOMIC DNA]</scope>
    <source>
        <strain evidence="1 2">CBS 611.86</strain>
    </source>
</reference>
<evidence type="ECO:0000313" key="2">
    <source>
        <dbReference type="Proteomes" id="UP000481861"/>
    </source>
</evidence>
<feature type="non-terminal residue" evidence="1">
    <location>
        <position position="1"/>
    </location>
</feature>
<protein>
    <submittedName>
        <fullName evidence="1">Uncharacterized protein</fullName>
    </submittedName>
</protein>
<gene>
    <name evidence="1" type="ORF">BDV95DRAFT_582143</name>
</gene>
<sequence>SIAPLHQTTTPGKLRALTLWKVETTPACVENFLASGAFPNLRTLEIQFPSYEDLNQADHWARYDYSRLKAILARHQPALQELDVRVQRDSFARVTPLGDLRNLVNLRMLRVSLPVFIKSAQIPTQLLSFLPDRLESVLFDQSVWKELQRLLKLPDFVHCSRRTITKDSALKQIAFNLSLEGNEYQEPSKRERTELQHFVDTLYFSGPVLRVYHYSIYWHSNSKILVEPRTSLKN</sequence>
<dbReference type="Proteomes" id="UP000481861">
    <property type="component" value="Unassembled WGS sequence"/>
</dbReference>
<proteinExistence type="predicted"/>